<dbReference type="PROSITE" id="PS50110">
    <property type="entry name" value="RESPONSE_REGULATORY"/>
    <property type="match status" value="1"/>
</dbReference>
<name>A0A7K1SFA3_9BACT</name>
<dbReference type="InterPro" id="IPR011006">
    <property type="entry name" value="CheY-like_superfamily"/>
</dbReference>
<dbReference type="InterPro" id="IPR001789">
    <property type="entry name" value="Sig_transdc_resp-reg_receiver"/>
</dbReference>
<dbReference type="EMBL" id="WPIN01000007">
    <property type="protein sequence ID" value="MVM32423.1"/>
    <property type="molecule type" value="Genomic_DNA"/>
</dbReference>
<accession>A0A7K1SFA3</accession>
<evidence type="ECO:0000256" key="1">
    <source>
        <dbReference type="PROSITE-ProRule" id="PRU00169"/>
    </source>
</evidence>
<dbReference type="Proteomes" id="UP000436006">
    <property type="component" value="Unassembled WGS sequence"/>
</dbReference>
<dbReference type="Gene3D" id="3.40.50.2300">
    <property type="match status" value="1"/>
</dbReference>
<keyword evidence="1" id="KW-0597">Phosphoprotein</keyword>
<dbReference type="AlphaFoldDB" id="A0A7K1SFA3"/>
<dbReference type="PANTHER" id="PTHR44520:SF2">
    <property type="entry name" value="RESPONSE REGULATOR RCP1"/>
    <property type="match status" value="1"/>
</dbReference>
<dbReference type="Pfam" id="PF00072">
    <property type="entry name" value="Response_reg"/>
    <property type="match status" value="1"/>
</dbReference>
<reference evidence="3 4" key="1">
    <citation type="submission" date="2019-12" db="EMBL/GenBank/DDBJ databases">
        <title>Spirosoma sp. HMF4905 genome sequencing and assembly.</title>
        <authorList>
            <person name="Kang H."/>
            <person name="Cha I."/>
            <person name="Kim H."/>
            <person name="Joh K."/>
        </authorList>
    </citation>
    <scope>NUCLEOTIDE SEQUENCE [LARGE SCALE GENOMIC DNA]</scope>
    <source>
        <strain evidence="3 4">HMF4905</strain>
    </source>
</reference>
<dbReference type="InterPro" id="IPR052893">
    <property type="entry name" value="TCS_response_regulator"/>
</dbReference>
<sequence>MVKSAHNLINANFKNAKLLIVEDDDDQWLIIQQAMRQCMSELTAQRVATLEQAMTLLEDWRYQEWEIPKLILLDLYLPTNATGWQLLKQIRAMPSPIGTLPIVMLTSSVDPIDIKDAYQLGVSAYVVKPIEFADWLTCFRELRTYWLETVTLPPIQYEL</sequence>
<evidence type="ECO:0000259" key="2">
    <source>
        <dbReference type="PROSITE" id="PS50110"/>
    </source>
</evidence>
<keyword evidence="4" id="KW-1185">Reference proteome</keyword>
<dbReference type="SUPFAM" id="SSF52172">
    <property type="entry name" value="CheY-like"/>
    <property type="match status" value="1"/>
</dbReference>
<feature type="modified residue" description="4-aspartylphosphate" evidence="1">
    <location>
        <position position="74"/>
    </location>
</feature>
<dbReference type="PANTHER" id="PTHR44520">
    <property type="entry name" value="RESPONSE REGULATOR RCP1-RELATED"/>
    <property type="match status" value="1"/>
</dbReference>
<evidence type="ECO:0000313" key="4">
    <source>
        <dbReference type="Proteomes" id="UP000436006"/>
    </source>
</evidence>
<gene>
    <name evidence="3" type="ORF">GO755_20420</name>
</gene>
<dbReference type="SMART" id="SM00448">
    <property type="entry name" value="REC"/>
    <property type="match status" value="1"/>
</dbReference>
<proteinExistence type="predicted"/>
<evidence type="ECO:0000313" key="3">
    <source>
        <dbReference type="EMBL" id="MVM32423.1"/>
    </source>
</evidence>
<dbReference type="GO" id="GO:0000160">
    <property type="term" value="P:phosphorelay signal transduction system"/>
    <property type="evidence" value="ECO:0007669"/>
    <property type="project" value="InterPro"/>
</dbReference>
<feature type="domain" description="Response regulatory" evidence="2">
    <location>
        <begin position="17"/>
        <end position="143"/>
    </location>
</feature>
<protein>
    <submittedName>
        <fullName evidence="3">Response regulator</fullName>
    </submittedName>
</protein>
<organism evidence="3 4">
    <name type="scientific">Spirosoma arboris</name>
    <dbReference type="NCBI Taxonomy" id="2682092"/>
    <lineage>
        <taxon>Bacteria</taxon>
        <taxon>Pseudomonadati</taxon>
        <taxon>Bacteroidota</taxon>
        <taxon>Cytophagia</taxon>
        <taxon>Cytophagales</taxon>
        <taxon>Cytophagaceae</taxon>
        <taxon>Spirosoma</taxon>
    </lineage>
</organism>
<comment type="caution">
    <text evidence="3">The sequence shown here is derived from an EMBL/GenBank/DDBJ whole genome shotgun (WGS) entry which is preliminary data.</text>
</comment>